<dbReference type="OrthoDB" id="9062832at2"/>
<dbReference type="AlphaFoldDB" id="A0A2T3IEB3"/>
<sequence>MKEKILFYFHDGGMTGATLSLFRLLKHSAILDIYDVHIYVPDQSSYLYEKLSKFQCKIHSFPRLEGKKNKIYELIVFYYYITKMIFNIKPTFIYGNTILSFDIILLSKALGYKTILHVHEGRNILNYFKFRVKLLGRLSDLIIFVSNSSYENFNKIVEVINKSKIISNGVEVINNDDTNKGVNNKIINLSIIGTINENKSQFKVIKVIKVINSIIIAQKSREIILNIYGSTKDYEYLNKMMMFIKENKLEKNIIFHGEESNIDKIYNNTDIVIVASKDESFGLVTIEAMSYGKPVISSNNEGTLDIIKDNFNGLIFNYNDFNRIIMLVNKLIFNPIEYNKIRENGFFSVRKKYLLKNIVSDWEDELITQSNN</sequence>
<dbReference type="GO" id="GO:0016757">
    <property type="term" value="F:glycosyltransferase activity"/>
    <property type="evidence" value="ECO:0007669"/>
    <property type="project" value="UniProtKB-KW"/>
</dbReference>
<organism evidence="5 6">
    <name type="scientific">Photobacterium aquimaris</name>
    <dbReference type="NCBI Taxonomy" id="512643"/>
    <lineage>
        <taxon>Bacteria</taxon>
        <taxon>Pseudomonadati</taxon>
        <taxon>Pseudomonadota</taxon>
        <taxon>Gammaproteobacteria</taxon>
        <taxon>Vibrionales</taxon>
        <taxon>Vibrionaceae</taxon>
        <taxon>Photobacterium</taxon>
    </lineage>
</organism>
<evidence type="ECO:0000313" key="6">
    <source>
        <dbReference type="Proteomes" id="UP000240254"/>
    </source>
</evidence>
<evidence type="ECO:0000313" key="5">
    <source>
        <dbReference type="EMBL" id="PSU21391.1"/>
    </source>
</evidence>
<dbReference type="SUPFAM" id="SSF53756">
    <property type="entry name" value="UDP-Glycosyltransferase/glycogen phosphorylase"/>
    <property type="match status" value="1"/>
</dbReference>
<dbReference type="PANTHER" id="PTHR12526:SF629">
    <property type="entry name" value="TEICHURONIC ACID BIOSYNTHESIS GLYCOSYLTRANSFERASE TUAH-RELATED"/>
    <property type="match status" value="1"/>
</dbReference>
<keyword evidence="1" id="KW-0328">Glycosyltransferase</keyword>
<dbReference type="InterPro" id="IPR028098">
    <property type="entry name" value="Glyco_trans_4-like_N"/>
</dbReference>
<dbReference type="EMBL" id="PYMK01000048">
    <property type="protein sequence ID" value="PSU21391.1"/>
    <property type="molecule type" value="Genomic_DNA"/>
</dbReference>
<dbReference type="Proteomes" id="UP000240254">
    <property type="component" value="Unassembled WGS sequence"/>
</dbReference>
<dbReference type="CDD" id="cd03801">
    <property type="entry name" value="GT4_PimA-like"/>
    <property type="match status" value="1"/>
</dbReference>
<dbReference type="GO" id="GO:1901135">
    <property type="term" value="P:carbohydrate derivative metabolic process"/>
    <property type="evidence" value="ECO:0007669"/>
    <property type="project" value="UniProtKB-ARBA"/>
</dbReference>
<protein>
    <submittedName>
        <fullName evidence="5">Uncharacterized protein</fullName>
    </submittedName>
</protein>
<feature type="domain" description="Glycosyl transferase family 1" evidence="3">
    <location>
        <begin position="189"/>
        <end position="345"/>
    </location>
</feature>
<dbReference type="Pfam" id="PF13439">
    <property type="entry name" value="Glyco_transf_4"/>
    <property type="match status" value="1"/>
</dbReference>
<dbReference type="Pfam" id="PF00534">
    <property type="entry name" value="Glycos_transf_1"/>
    <property type="match status" value="1"/>
</dbReference>
<reference evidence="5 6" key="1">
    <citation type="submission" date="2018-03" db="EMBL/GenBank/DDBJ databases">
        <title>Whole genome sequencing of Histamine producing bacteria.</title>
        <authorList>
            <person name="Butler K."/>
        </authorList>
    </citation>
    <scope>NUCLEOTIDE SEQUENCE [LARGE SCALE GENOMIC DNA]</scope>
    <source>
        <strain evidence="5 6">BS2</strain>
    </source>
</reference>
<keyword evidence="2" id="KW-0808">Transferase</keyword>
<evidence type="ECO:0000259" key="4">
    <source>
        <dbReference type="Pfam" id="PF13439"/>
    </source>
</evidence>
<evidence type="ECO:0000256" key="2">
    <source>
        <dbReference type="ARBA" id="ARBA00022679"/>
    </source>
</evidence>
<name>A0A2T3IEB3_9GAMM</name>
<evidence type="ECO:0000256" key="1">
    <source>
        <dbReference type="ARBA" id="ARBA00022676"/>
    </source>
</evidence>
<accession>A0A2T3IEB3</accession>
<evidence type="ECO:0000259" key="3">
    <source>
        <dbReference type="Pfam" id="PF00534"/>
    </source>
</evidence>
<proteinExistence type="predicted"/>
<dbReference type="InterPro" id="IPR001296">
    <property type="entry name" value="Glyco_trans_1"/>
</dbReference>
<feature type="domain" description="Glycosyltransferase subfamily 4-like N-terminal" evidence="4">
    <location>
        <begin position="34"/>
        <end position="171"/>
    </location>
</feature>
<dbReference type="RefSeq" id="WP_065176331.1">
    <property type="nucleotide sequence ID" value="NZ_LZFA01000001.1"/>
</dbReference>
<comment type="caution">
    <text evidence="5">The sequence shown here is derived from an EMBL/GenBank/DDBJ whole genome shotgun (WGS) entry which is preliminary data.</text>
</comment>
<dbReference type="PANTHER" id="PTHR12526">
    <property type="entry name" value="GLYCOSYLTRANSFERASE"/>
    <property type="match status" value="1"/>
</dbReference>
<gene>
    <name evidence="5" type="ORF">CTM88_20795</name>
</gene>
<dbReference type="Gene3D" id="3.40.50.2000">
    <property type="entry name" value="Glycogen Phosphorylase B"/>
    <property type="match status" value="2"/>
</dbReference>